<keyword evidence="2" id="KW-1185">Reference proteome</keyword>
<gene>
    <name evidence="1" type="ORF">HNQ60_004626</name>
</gene>
<proteinExistence type="predicted"/>
<name>A0A841HV89_9GAMM</name>
<sequence length="637" mass="69283">MIPGADRPPAGMSLFDRLTTGPDGRQDIPFPFEHLIARIEAAAGCSAAQPCTRSVLVPLGRSLQRVAASPDFFAHPRIVTAVVKDGGGKLLRDRLYLGFQDRASVMEVISYNETLGRFEFQIVDNYAAGQQPQATYARRTVCVSCHQNHGPIFSQQVWLETNANPAIADRLSAARKVFSSVEARGNTDIAQSIDDATDRANRLMLTQRLWAEGCGEGDAGTRCRRAAFIASLQFALTGERGYADGDENFQAAVVARLAQRAAEVWPAGLSLPDPDIPNRDPLIVPAEMTGLALANVDVRFDPLVPRAPLETLAVGNGRGMAHELVRGLNEFWAERDRTILTARLEGIPAKRHRITASCRISGSVRQEQFDCSGDASLRLKGTLDGTRGTIDEIRIGNHQPLRHLPVAVSRSAASMTLTIRDTQHDRLPDGDSLERIELRRTTLGDGVAHLDVREDFSDFTASMAAHAFDPLPLRSDLLSQVVTARTDARDALPVNARVDSYSAVAPSADPLTVALESQCGSCHHTEEVTPPNFLSGGSQRAALAIESCAPRIFVRLAMRDLMAGERVKTPMPPEFVFDGRNHKHRGAADERALVELRARIEALLQKRDGQPPSVDRLLAKGYESLPTCLPASMGGIQ</sequence>
<comment type="caution">
    <text evidence="1">The sequence shown here is derived from an EMBL/GenBank/DDBJ whole genome shotgun (WGS) entry which is preliminary data.</text>
</comment>
<evidence type="ECO:0000313" key="2">
    <source>
        <dbReference type="Proteomes" id="UP000588068"/>
    </source>
</evidence>
<dbReference type="EMBL" id="JACHHZ010000006">
    <property type="protein sequence ID" value="MBB6095735.1"/>
    <property type="molecule type" value="Genomic_DNA"/>
</dbReference>
<evidence type="ECO:0000313" key="1">
    <source>
        <dbReference type="EMBL" id="MBB6095735.1"/>
    </source>
</evidence>
<dbReference type="AlphaFoldDB" id="A0A841HV89"/>
<accession>A0A841HV89</accession>
<dbReference type="Proteomes" id="UP000588068">
    <property type="component" value="Unassembled WGS sequence"/>
</dbReference>
<reference evidence="1 2" key="1">
    <citation type="submission" date="2020-08" db="EMBL/GenBank/DDBJ databases">
        <title>Genomic Encyclopedia of Type Strains, Phase IV (KMG-IV): sequencing the most valuable type-strain genomes for metagenomic binning, comparative biology and taxonomic classification.</title>
        <authorList>
            <person name="Goeker M."/>
        </authorList>
    </citation>
    <scope>NUCLEOTIDE SEQUENCE [LARGE SCALE GENOMIC DNA]</scope>
    <source>
        <strain evidence="1 2">DSM 26723</strain>
    </source>
</reference>
<organism evidence="1 2">
    <name type="scientific">Povalibacter uvarum</name>
    <dbReference type="NCBI Taxonomy" id="732238"/>
    <lineage>
        <taxon>Bacteria</taxon>
        <taxon>Pseudomonadati</taxon>
        <taxon>Pseudomonadota</taxon>
        <taxon>Gammaproteobacteria</taxon>
        <taxon>Steroidobacterales</taxon>
        <taxon>Steroidobacteraceae</taxon>
        <taxon>Povalibacter</taxon>
    </lineage>
</organism>
<protein>
    <submittedName>
        <fullName evidence="1">Uncharacterized protein</fullName>
    </submittedName>
</protein>
<dbReference type="RefSeq" id="WP_184335131.1">
    <property type="nucleotide sequence ID" value="NZ_JACHHZ010000006.1"/>
</dbReference>